<dbReference type="InterPro" id="IPR016039">
    <property type="entry name" value="Thiolase-like"/>
</dbReference>
<dbReference type="PANTHER" id="PTHR18919">
    <property type="entry name" value="ACETYL-COA C-ACYLTRANSFERASE"/>
    <property type="match status" value="1"/>
</dbReference>
<evidence type="ECO:0000256" key="1">
    <source>
        <dbReference type="ARBA" id="ARBA00010982"/>
    </source>
</evidence>
<dbReference type="GO" id="GO:0003985">
    <property type="term" value="F:acetyl-CoA C-acetyltransferase activity"/>
    <property type="evidence" value="ECO:0007669"/>
    <property type="project" value="TreeGrafter"/>
</dbReference>
<dbReference type="Gene3D" id="3.40.47.10">
    <property type="match status" value="1"/>
</dbReference>
<keyword evidence="7" id="KW-1185">Reference proteome</keyword>
<organism evidence="7 8">
    <name type="scientific">Plectus sambesii</name>
    <dbReference type="NCBI Taxonomy" id="2011161"/>
    <lineage>
        <taxon>Eukaryota</taxon>
        <taxon>Metazoa</taxon>
        <taxon>Ecdysozoa</taxon>
        <taxon>Nematoda</taxon>
        <taxon>Chromadorea</taxon>
        <taxon>Plectida</taxon>
        <taxon>Plectina</taxon>
        <taxon>Plectoidea</taxon>
        <taxon>Plectidae</taxon>
        <taxon>Plectus</taxon>
    </lineage>
</organism>
<dbReference type="AlphaFoldDB" id="A0A914WCF5"/>
<evidence type="ECO:0000256" key="4">
    <source>
        <dbReference type="ARBA" id="ARBA00022958"/>
    </source>
</evidence>
<evidence type="ECO:0000256" key="3">
    <source>
        <dbReference type="ARBA" id="ARBA00022723"/>
    </source>
</evidence>
<dbReference type="GO" id="GO:0006635">
    <property type="term" value="P:fatty acid beta-oxidation"/>
    <property type="evidence" value="ECO:0007669"/>
    <property type="project" value="TreeGrafter"/>
</dbReference>
<dbReference type="Pfam" id="PF00108">
    <property type="entry name" value="Thiolase_N"/>
    <property type="match status" value="1"/>
</dbReference>
<dbReference type="CDD" id="cd00751">
    <property type="entry name" value="thiolase"/>
    <property type="match status" value="1"/>
</dbReference>
<name>A0A914WCF5_9BILA</name>
<evidence type="ECO:0000313" key="8">
    <source>
        <dbReference type="WBParaSite" id="PSAMB.scaffold3765size16966.g22479.t1"/>
    </source>
</evidence>
<comment type="similarity">
    <text evidence="1">Belongs to the thiolase-like superfamily. Thiolase family.</text>
</comment>
<evidence type="ECO:0000256" key="5">
    <source>
        <dbReference type="ARBA" id="ARBA00023315"/>
    </source>
</evidence>
<dbReference type="InterPro" id="IPR002155">
    <property type="entry name" value="Thiolase"/>
</dbReference>
<dbReference type="SUPFAM" id="SSF53901">
    <property type="entry name" value="Thiolase-like"/>
    <property type="match status" value="1"/>
</dbReference>
<dbReference type="GO" id="GO:0046872">
    <property type="term" value="F:metal ion binding"/>
    <property type="evidence" value="ECO:0007669"/>
    <property type="project" value="UniProtKB-KW"/>
</dbReference>
<feature type="domain" description="Thiolase N-terminal" evidence="6">
    <location>
        <begin position="7"/>
        <end position="237"/>
    </location>
</feature>
<evidence type="ECO:0000256" key="2">
    <source>
        <dbReference type="ARBA" id="ARBA00022679"/>
    </source>
</evidence>
<reference evidence="8" key="1">
    <citation type="submission" date="2022-11" db="UniProtKB">
        <authorList>
            <consortium name="WormBaseParasite"/>
        </authorList>
    </citation>
    <scope>IDENTIFICATION</scope>
</reference>
<keyword evidence="5" id="KW-0012">Acyltransferase</keyword>
<sequence>MPKCNNIVIIDGCRTPVGCFRWSLSAFSAAQLGAVVIKSAVERAHIPSDLIDTVYLGNILSGNVGQNVARQAALNAGIPYSVCATSVMRSCGSGLLAVELGIKSILTGNSKIVVAGGTESETRAPYLVPRVLNAIGHQSFTDELVADAMHDPWTGTNGALGAEKTAADYGISREEQDNFACESYRRSKEAIKNGIFKREIVPLTTPDGDIIDQDEEPNKFNRKKMLAMKPAFKADGMLWDKFCCLLKNT</sequence>
<proteinExistence type="inferred from homology"/>
<keyword evidence="2" id="KW-0808">Transferase</keyword>
<dbReference type="WBParaSite" id="PSAMB.scaffold3765size16966.g22479.t1">
    <property type="protein sequence ID" value="PSAMB.scaffold3765size16966.g22479.t1"/>
    <property type="gene ID" value="PSAMB.scaffold3765size16966.g22479"/>
</dbReference>
<accession>A0A914WCF5</accession>
<protein>
    <submittedName>
        <fullName evidence="8">Thiolase N-terminal domain-containing protein</fullName>
    </submittedName>
</protein>
<evidence type="ECO:0000313" key="7">
    <source>
        <dbReference type="Proteomes" id="UP000887566"/>
    </source>
</evidence>
<dbReference type="GO" id="GO:0005739">
    <property type="term" value="C:mitochondrion"/>
    <property type="evidence" value="ECO:0007669"/>
    <property type="project" value="TreeGrafter"/>
</dbReference>
<dbReference type="PANTHER" id="PTHR18919:SF156">
    <property type="entry name" value="ACETYL-COA ACETYLTRANSFERASE, MITOCHONDRIAL"/>
    <property type="match status" value="1"/>
</dbReference>
<keyword evidence="3" id="KW-0479">Metal-binding</keyword>
<dbReference type="InterPro" id="IPR020616">
    <property type="entry name" value="Thiolase_N"/>
</dbReference>
<dbReference type="Proteomes" id="UP000887566">
    <property type="component" value="Unplaced"/>
</dbReference>
<evidence type="ECO:0000259" key="6">
    <source>
        <dbReference type="Pfam" id="PF00108"/>
    </source>
</evidence>
<keyword evidence="4" id="KW-0630">Potassium</keyword>